<proteinExistence type="predicted"/>
<dbReference type="RefSeq" id="WP_145342427.1">
    <property type="nucleotide sequence ID" value="NZ_CP036261.1"/>
</dbReference>
<feature type="domain" description="DUF1559" evidence="2">
    <location>
        <begin position="63"/>
        <end position="327"/>
    </location>
</feature>
<keyword evidence="1" id="KW-1133">Transmembrane helix</keyword>
<protein>
    <recommendedName>
        <fullName evidence="2">DUF1559 domain-containing protein</fullName>
    </recommendedName>
</protein>
<name>A0A517LVD3_9BACT</name>
<dbReference type="EMBL" id="CP036261">
    <property type="protein sequence ID" value="QDS86587.1"/>
    <property type="molecule type" value="Genomic_DNA"/>
</dbReference>
<accession>A0A517LVD3</accession>
<reference evidence="3 4" key="1">
    <citation type="submission" date="2019-02" db="EMBL/GenBank/DDBJ databases">
        <title>Deep-cultivation of Planctomycetes and their phenomic and genomic characterization uncovers novel biology.</title>
        <authorList>
            <person name="Wiegand S."/>
            <person name="Jogler M."/>
            <person name="Boedeker C."/>
            <person name="Pinto D."/>
            <person name="Vollmers J."/>
            <person name="Rivas-Marin E."/>
            <person name="Kohn T."/>
            <person name="Peeters S.H."/>
            <person name="Heuer A."/>
            <person name="Rast P."/>
            <person name="Oberbeckmann S."/>
            <person name="Bunk B."/>
            <person name="Jeske O."/>
            <person name="Meyerdierks A."/>
            <person name="Storesund J.E."/>
            <person name="Kallscheuer N."/>
            <person name="Luecker S."/>
            <person name="Lage O.M."/>
            <person name="Pohl T."/>
            <person name="Merkel B.J."/>
            <person name="Hornburger P."/>
            <person name="Mueller R.-W."/>
            <person name="Bruemmer F."/>
            <person name="Labrenz M."/>
            <person name="Spormann A.M."/>
            <person name="Op den Camp H."/>
            <person name="Overmann J."/>
            <person name="Amann R."/>
            <person name="Jetten M.S.M."/>
            <person name="Mascher T."/>
            <person name="Medema M.H."/>
            <person name="Devos D.P."/>
            <person name="Kaster A.-K."/>
            <person name="Ovreas L."/>
            <person name="Rohde M."/>
            <person name="Galperin M.Y."/>
            <person name="Jogler C."/>
        </authorList>
    </citation>
    <scope>NUCLEOTIDE SEQUENCE [LARGE SCALE GENOMIC DNA]</scope>
    <source>
        <strain evidence="3 4">EC9</strain>
    </source>
</reference>
<keyword evidence="1" id="KW-0472">Membrane</keyword>
<evidence type="ECO:0000313" key="3">
    <source>
        <dbReference type="EMBL" id="QDS86587.1"/>
    </source>
</evidence>
<dbReference type="InterPro" id="IPR045584">
    <property type="entry name" value="Pilin-like"/>
</dbReference>
<dbReference type="AlphaFoldDB" id="A0A517LVD3"/>
<dbReference type="OrthoDB" id="255442at2"/>
<dbReference type="KEGG" id="ruv:EC9_07540"/>
<dbReference type="Proteomes" id="UP000319557">
    <property type="component" value="Chromosome"/>
</dbReference>
<keyword evidence="1" id="KW-0812">Transmembrane</keyword>
<dbReference type="NCBIfam" id="TIGR02532">
    <property type="entry name" value="IV_pilin_GFxxxE"/>
    <property type="match status" value="1"/>
</dbReference>
<keyword evidence="4" id="KW-1185">Reference proteome</keyword>
<dbReference type="PANTHER" id="PTHR30093">
    <property type="entry name" value="GENERAL SECRETION PATHWAY PROTEIN G"/>
    <property type="match status" value="1"/>
</dbReference>
<dbReference type="InterPro" id="IPR012902">
    <property type="entry name" value="N_methyl_site"/>
</dbReference>
<dbReference type="InterPro" id="IPR027558">
    <property type="entry name" value="Pre_pil_HX9DG_C"/>
</dbReference>
<organism evidence="3 4">
    <name type="scientific">Rosistilla ulvae</name>
    <dbReference type="NCBI Taxonomy" id="1930277"/>
    <lineage>
        <taxon>Bacteria</taxon>
        <taxon>Pseudomonadati</taxon>
        <taxon>Planctomycetota</taxon>
        <taxon>Planctomycetia</taxon>
        <taxon>Pirellulales</taxon>
        <taxon>Pirellulaceae</taxon>
        <taxon>Rosistilla</taxon>
    </lineage>
</organism>
<dbReference type="SUPFAM" id="SSF54523">
    <property type="entry name" value="Pili subunits"/>
    <property type="match status" value="1"/>
</dbReference>
<feature type="transmembrane region" description="Helical" evidence="1">
    <location>
        <begin position="37"/>
        <end position="62"/>
    </location>
</feature>
<evidence type="ECO:0000259" key="2">
    <source>
        <dbReference type="Pfam" id="PF07596"/>
    </source>
</evidence>
<sequence>MSPPAEGDRMIWWKSGRGSVHFGITRTRRHFRGVPSAAFTLVELLVVIAVIGVLVGLLLPAVQSVREAARRMQCSNNLKQLGLAAHNYHDTHRSFPSGWINPKPWDADRDCYGWGALILPFVEGGAAADAVDAVRVPFNTALNDAEKLRVMRMKQEVFRCPSDIGPVESSDGDRKPAGASTAVSNYVGSNNIGWAEASDSGSAGDGGPGKHGMFVEDKGIKFRDVRDGTSSVFMFGERRWQYNDAHDRSIQVAAAALVYGRETNGSLSAEASAVIGLGIVRMNYDGAKSGATGARRKKTGFSSLHPGGAMFVYVDGSVHFVAQSIEFTVKPMSDPTNLHYLVNNNEGNGPPDDVYERLIARDDGQVLGKY</sequence>
<gene>
    <name evidence="3" type="ORF">EC9_07540</name>
</gene>
<dbReference type="Gene3D" id="3.30.700.10">
    <property type="entry name" value="Glycoprotein, Type 4 Pilin"/>
    <property type="match status" value="1"/>
</dbReference>
<evidence type="ECO:0000256" key="1">
    <source>
        <dbReference type="SAM" id="Phobius"/>
    </source>
</evidence>
<dbReference type="Pfam" id="PF07596">
    <property type="entry name" value="SBP_bac_10"/>
    <property type="match status" value="1"/>
</dbReference>
<evidence type="ECO:0000313" key="4">
    <source>
        <dbReference type="Proteomes" id="UP000319557"/>
    </source>
</evidence>
<dbReference type="Pfam" id="PF07963">
    <property type="entry name" value="N_methyl"/>
    <property type="match status" value="1"/>
</dbReference>
<dbReference type="PANTHER" id="PTHR30093:SF2">
    <property type="entry name" value="TYPE II SECRETION SYSTEM PROTEIN H"/>
    <property type="match status" value="1"/>
</dbReference>
<dbReference type="NCBIfam" id="TIGR04294">
    <property type="entry name" value="pre_pil_HX9DG"/>
    <property type="match status" value="1"/>
</dbReference>
<dbReference type="InterPro" id="IPR011453">
    <property type="entry name" value="DUF1559"/>
</dbReference>